<evidence type="ECO:0000256" key="4">
    <source>
        <dbReference type="ARBA" id="ARBA00022927"/>
    </source>
</evidence>
<organism evidence="13 14">
    <name type="scientific">Suhomyces tanzawaensis NRRL Y-17324</name>
    <dbReference type="NCBI Taxonomy" id="984487"/>
    <lineage>
        <taxon>Eukaryota</taxon>
        <taxon>Fungi</taxon>
        <taxon>Dikarya</taxon>
        <taxon>Ascomycota</taxon>
        <taxon>Saccharomycotina</taxon>
        <taxon>Pichiomycetes</taxon>
        <taxon>Debaryomycetaceae</taxon>
        <taxon>Suhomyces</taxon>
    </lineage>
</organism>
<evidence type="ECO:0000256" key="9">
    <source>
        <dbReference type="ARBA" id="ARBA00040174"/>
    </source>
</evidence>
<dbReference type="STRING" id="984487.A0A1E4SDG3"/>
<feature type="domain" description="Nuclear pore protein Nup188 C-terminal" evidence="11">
    <location>
        <begin position="1280"/>
        <end position="1637"/>
    </location>
</feature>
<dbReference type="RefSeq" id="XP_020062554.1">
    <property type="nucleotide sequence ID" value="XM_020212002.1"/>
</dbReference>
<comment type="subcellular location">
    <subcellularLocation>
        <location evidence="1">Nucleus</location>
        <location evidence="1">Nuclear pore complex</location>
    </subcellularLocation>
</comment>
<keyword evidence="6" id="KW-0906">Nuclear pore complex</keyword>
<dbReference type="GeneID" id="30986138"/>
<comment type="similarity">
    <text evidence="8">Belongs to the Nup188 family.</text>
</comment>
<keyword evidence="4" id="KW-0653">Protein transport</keyword>
<dbReference type="Gene3D" id="1.25.10.70">
    <property type="match status" value="1"/>
</dbReference>
<dbReference type="InterPro" id="IPR048883">
    <property type="entry name" value="Nup188_N-subdom_III"/>
</dbReference>
<proteinExistence type="inferred from homology"/>
<dbReference type="GO" id="GO:0006606">
    <property type="term" value="P:protein import into nucleus"/>
    <property type="evidence" value="ECO:0007669"/>
    <property type="project" value="TreeGrafter"/>
</dbReference>
<evidence type="ECO:0000313" key="14">
    <source>
        <dbReference type="Proteomes" id="UP000094285"/>
    </source>
</evidence>
<evidence type="ECO:0000256" key="2">
    <source>
        <dbReference type="ARBA" id="ARBA00022448"/>
    </source>
</evidence>
<dbReference type="Pfam" id="PF10487">
    <property type="entry name" value="Nup188_N"/>
    <property type="match status" value="1"/>
</dbReference>
<dbReference type="InterPro" id="IPR041634">
    <property type="entry name" value="Nup188_C"/>
</dbReference>
<evidence type="ECO:0000256" key="7">
    <source>
        <dbReference type="ARBA" id="ARBA00023242"/>
    </source>
</evidence>
<evidence type="ECO:0000256" key="1">
    <source>
        <dbReference type="ARBA" id="ARBA00004567"/>
    </source>
</evidence>
<name>A0A1E4SDG3_9ASCO</name>
<dbReference type="PANTHER" id="PTHR31431:SF1">
    <property type="entry name" value="NUCLEOPORIN NUP188"/>
    <property type="match status" value="1"/>
</dbReference>
<dbReference type="GO" id="GO:0017056">
    <property type="term" value="F:structural constituent of nuclear pore"/>
    <property type="evidence" value="ECO:0007669"/>
    <property type="project" value="InterPro"/>
</dbReference>
<keyword evidence="7" id="KW-0539">Nucleus</keyword>
<reference evidence="14" key="1">
    <citation type="submission" date="2016-05" db="EMBL/GenBank/DDBJ databases">
        <title>Comparative genomics of biotechnologically important yeasts.</title>
        <authorList>
            <consortium name="DOE Joint Genome Institute"/>
            <person name="Riley R."/>
            <person name="Haridas S."/>
            <person name="Wolfe K.H."/>
            <person name="Lopes M.R."/>
            <person name="Hittinger C.T."/>
            <person name="Goker M."/>
            <person name="Salamov A."/>
            <person name="Wisecaver J."/>
            <person name="Long T.M."/>
            <person name="Aerts A.L."/>
            <person name="Barry K."/>
            <person name="Choi C."/>
            <person name="Clum A."/>
            <person name="Coughlan A.Y."/>
            <person name="Deshpande S."/>
            <person name="Douglass A.P."/>
            <person name="Hanson S.J."/>
            <person name="Klenk H.-P."/>
            <person name="Labutti K."/>
            <person name="Lapidus A."/>
            <person name="Lindquist E."/>
            <person name="Lipzen A."/>
            <person name="Meier-Kolthoff J.P."/>
            <person name="Ohm R.A."/>
            <person name="Otillar R.P."/>
            <person name="Pangilinan J."/>
            <person name="Peng Y."/>
            <person name="Rokas A."/>
            <person name="Rosa C.A."/>
            <person name="Scheuner C."/>
            <person name="Sibirny A.A."/>
            <person name="Slot J.C."/>
            <person name="Stielow J.B."/>
            <person name="Sun H."/>
            <person name="Kurtzman C.P."/>
            <person name="Blackwell M."/>
            <person name="Grigoriev I.V."/>
            <person name="Jeffries T.W."/>
        </authorList>
    </citation>
    <scope>NUCLEOTIDE SEQUENCE [LARGE SCALE GENOMIC DNA]</scope>
    <source>
        <strain evidence="14">NRRL Y-17324</strain>
    </source>
</reference>
<keyword evidence="14" id="KW-1185">Reference proteome</keyword>
<evidence type="ECO:0000259" key="11">
    <source>
        <dbReference type="Pfam" id="PF18378"/>
    </source>
</evidence>
<evidence type="ECO:0000256" key="3">
    <source>
        <dbReference type="ARBA" id="ARBA00022816"/>
    </source>
</evidence>
<dbReference type="InterPro" id="IPR044840">
    <property type="entry name" value="Nup188"/>
</dbReference>
<dbReference type="GO" id="GO:0044611">
    <property type="term" value="C:nuclear pore inner ring"/>
    <property type="evidence" value="ECO:0007669"/>
    <property type="project" value="TreeGrafter"/>
</dbReference>
<evidence type="ECO:0000259" key="10">
    <source>
        <dbReference type="Pfam" id="PF10487"/>
    </source>
</evidence>
<dbReference type="Proteomes" id="UP000094285">
    <property type="component" value="Unassembled WGS sequence"/>
</dbReference>
<dbReference type="OrthoDB" id="102511at2759"/>
<evidence type="ECO:0000256" key="8">
    <source>
        <dbReference type="ARBA" id="ARBA00038387"/>
    </source>
</evidence>
<sequence length="1647" mass="188068">MPTRTSNLHNPKETLALKPILPTQFWTFGNALSLLKSCQDPYILNALDEFLLFNRQLLMNASPFELKDSQQTLADDLKEVTLRTISYSVLQSNNIKDAKKTNAILGNLDVKEVLRIIVQTSKKVPERKIYDFEKLKSKLPDDREKYLESERILMYVNKILRERRIILKIVIELLNNKSNSFASSTIQNLGKELFLSKTYISSIIDSIKNSLAFIVNQPYQDDVSQNLNDLIVRETVLFVIDLCKVLIELTIQNPVIDNEITKQWFEFMGQNNFIANLAPYFKVQESFNLTQTLCTLISILFLDLENAFDHQNLITGNESSPETLNFMGDLTTFKALNSLISNPENSNSIILYGWSIILLRKLYFIQEVPKDPISAEFTKSFPAEEINFHINDLNARCVKLNVFEEINTLNESLKFDNLYSAILSTVLISALPLITLTPQVSRTVANVIKNCPNSVIEKFFENESFVNQIILSRAKFPVLLTPYLKLCAINGNFAYHEFNELKSFIQVFKKDHFEQLYKIDDENSDLVVLKSSIDVYPPFEAAKKLSLVLPEGTKAKILPTTSEDEILVTFLYKYNGWSFLGRIVQNISRSFNDQDEDKLDFIINVSDVLAKVAQDTDHISSVLESMSTYTDNSDIIEVLLRIFEQSLHSRKTQILESILGLLTHLTPQFSHRIWPYLSKSSLLSRNGKEGFITTIFGSIEMISGEYSFTISLIKFIDGLVQSCLTLKEDYPTKSKSMILMKFVNHLISIFESFTHCKFIKSYQKMEIGVLILDIFSNILASIYGVKKTTSDNKVTAVLNEVSVTILDTFLITKNEYSRSSLPIFLMIESLSSNLSVYELYDLSGFWYENWIRCGLSFSQLIISIRSLIEYKPSSFEREFFKKLPQLISTYSQYEPLRKDIIDVITILAKGTWEEQNKPSLLGHLGNDYSRVLLSCLIADLDNSLDDYRLKVSLYDFICSVLEGNQEGLAVLFSGRDVFGRSKEVEADDPTNKKGSLLSILKKNVKEIKYYPNSVSIHLLDALSLSYNSWNTIKENDEDCEFIDELINRIQLSLNDQPKSLDDYISKCYEQKIISKIAEILSLILFTTRNEQVKQKIKALIVSDKFIDIVKDKFIIKDYNPVLHSKVNELFEQFAPNLRLDQFTTTLGKRNRYGVSNVFNISLMDGLFGGNPKWPALRAQIMESSINIQYLSSQASITKSLGALLTVFCRRFSSSLTPNMLDLVHHLLKINYIEGIPSNLFDLIYQERIEVAFYLIYSMTHESGIKKQSKQIFEIIKVSLDLLSSSSLKFLASLSASSGNYKQLLRIIYCCLLISKDDEEILIEYFSVFKDLFDLIITKGTQVLLIDIQNEVYLQRNKGQIASSNGVRGVFSVETLHSKTDDLMLILSILKLYMGMNSSRNMKLEMARLINDNGTINALLSLYSLSHTIEVNDEHIFAQLSLMFIQELMTVELIAEKFISSGLYVVLVESPISTQIRAGGLSVTSGNQYHKLWINGILPIFIISLNKLGLSVIKEVCLGLQMFGKQIESCIESWSRDSSSIKITSSTVIETSQILLLYESLQSMNVEQFMRDQDLSHLKILPGLDTEGKRDEFIDYINNLLKHPKFLTSRVLPSSIDEQRIIEKGGVGYEKFVNNLIEEIRDLKEFLI</sequence>
<keyword evidence="5" id="KW-0811">Translocation</keyword>
<feature type="domain" description="Nucleoporin Nup188 N-terminal" evidence="10">
    <location>
        <begin position="46"/>
        <end position="517"/>
    </location>
</feature>
<dbReference type="PANTHER" id="PTHR31431">
    <property type="entry name" value="NUCLEOPORIN NUP188 HOMOLOG"/>
    <property type="match status" value="1"/>
</dbReference>
<evidence type="ECO:0000256" key="5">
    <source>
        <dbReference type="ARBA" id="ARBA00023010"/>
    </source>
</evidence>
<dbReference type="EMBL" id="KV453915">
    <property type="protein sequence ID" value="ODV77432.1"/>
    <property type="molecule type" value="Genomic_DNA"/>
</dbReference>
<evidence type="ECO:0000259" key="12">
    <source>
        <dbReference type="Pfam" id="PF21093"/>
    </source>
</evidence>
<dbReference type="Pfam" id="PF21093">
    <property type="entry name" value="Nup188_N-subdom_III"/>
    <property type="match status" value="1"/>
</dbReference>
<dbReference type="Pfam" id="PF18378">
    <property type="entry name" value="Nup188_C"/>
    <property type="match status" value="1"/>
</dbReference>
<dbReference type="InterPro" id="IPR018864">
    <property type="entry name" value="Nucleoporin_Nup188_N"/>
</dbReference>
<keyword evidence="3" id="KW-0509">mRNA transport</keyword>
<keyword evidence="2" id="KW-0813">Transport</keyword>
<evidence type="ECO:0000313" key="13">
    <source>
        <dbReference type="EMBL" id="ODV77432.1"/>
    </source>
</evidence>
<dbReference type="GO" id="GO:0051028">
    <property type="term" value="P:mRNA transport"/>
    <property type="evidence" value="ECO:0007669"/>
    <property type="project" value="UniProtKB-KW"/>
</dbReference>
<gene>
    <name evidence="13" type="ORF">CANTADRAFT_97093</name>
</gene>
<feature type="domain" description="Nucleoporin Nup188 N-terminal subdomain III" evidence="12">
    <location>
        <begin position="567"/>
        <end position="973"/>
    </location>
</feature>
<evidence type="ECO:0000256" key="6">
    <source>
        <dbReference type="ARBA" id="ARBA00023132"/>
    </source>
</evidence>
<accession>A0A1E4SDG3</accession>
<protein>
    <recommendedName>
        <fullName evidence="9">Nucleoporin NUP188</fullName>
    </recommendedName>
</protein>
<dbReference type="GO" id="GO:0006405">
    <property type="term" value="P:RNA export from nucleus"/>
    <property type="evidence" value="ECO:0007669"/>
    <property type="project" value="TreeGrafter"/>
</dbReference>